<reference evidence="9" key="2">
    <citation type="submission" date="2023-04" db="EMBL/GenBank/DDBJ databases">
        <title>Aspergillus oryzae NBRC 4228.</title>
        <authorList>
            <person name="Ichikawa N."/>
            <person name="Sato H."/>
            <person name="Tonouchi N."/>
        </authorList>
    </citation>
    <scope>NUCLEOTIDE SEQUENCE</scope>
    <source>
        <strain evidence="9">NBRC 4228</strain>
    </source>
</reference>
<feature type="domain" description="Ketopantoate reductase N-terminal" evidence="7">
    <location>
        <begin position="7"/>
        <end position="168"/>
    </location>
</feature>
<accession>A0A1S9D880</accession>
<dbReference type="Gene3D" id="3.40.50.720">
    <property type="entry name" value="NAD(P)-binding Rossmann-like Domain"/>
    <property type="match status" value="1"/>
</dbReference>
<evidence type="ECO:0000259" key="8">
    <source>
        <dbReference type="Pfam" id="PF08546"/>
    </source>
</evidence>
<comment type="catalytic activity">
    <reaction evidence="6">
        <text>(R)-pantoate + NADP(+) = 2-dehydropantoate + NADPH + H(+)</text>
        <dbReference type="Rhea" id="RHEA:16233"/>
        <dbReference type="ChEBI" id="CHEBI:11561"/>
        <dbReference type="ChEBI" id="CHEBI:15378"/>
        <dbReference type="ChEBI" id="CHEBI:15980"/>
        <dbReference type="ChEBI" id="CHEBI:57783"/>
        <dbReference type="ChEBI" id="CHEBI:58349"/>
        <dbReference type="EC" id="1.1.1.169"/>
    </reaction>
</comment>
<dbReference type="OrthoDB" id="73846at2759"/>
<dbReference type="EC" id="1.1.1.169" evidence="2 6"/>
<gene>
    <name evidence="9" type="ORF">Aory04_000865700</name>
    <name evidence="10" type="ORF">OAory_01114430</name>
</gene>
<keyword evidence="3 6" id="KW-0521">NADP</keyword>
<keyword evidence="4 6" id="KW-0560">Oxidoreductase</keyword>
<comment type="function">
    <text evidence="6">Catalyzes the NADPH-dependent reduction of ketopantoate into pantoic acid.</text>
</comment>
<comment type="similarity">
    <text evidence="1 6">Belongs to the ketopantoate reductase family.</text>
</comment>
<organism evidence="10 11">
    <name type="scientific">Aspergillus oryzae</name>
    <name type="common">Yellow koji mold</name>
    <dbReference type="NCBI Taxonomy" id="5062"/>
    <lineage>
        <taxon>Eukaryota</taxon>
        <taxon>Fungi</taxon>
        <taxon>Dikarya</taxon>
        <taxon>Ascomycota</taxon>
        <taxon>Pezizomycotina</taxon>
        <taxon>Eurotiomycetes</taxon>
        <taxon>Eurotiomycetidae</taxon>
        <taxon>Eurotiales</taxon>
        <taxon>Aspergillaceae</taxon>
        <taxon>Aspergillus</taxon>
        <taxon>Aspergillus subgen. Circumdati</taxon>
    </lineage>
</organism>
<evidence type="ECO:0000313" key="11">
    <source>
        <dbReference type="Proteomes" id="UP000190312"/>
    </source>
</evidence>
<dbReference type="Pfam" id="PF08546">
    <property type="entry name" value="ApbA_C"/>
    <property type="match status" value="1"/>
</dbReference>
<dbReference type="eggNOG" id="ENOG502QPT5">
    <property type="taxonomic scope" value="Eukaryota"/>
</dbReference>
<dbReference type="InterPro" id="IPR013752">
    <property type="entry name" value="KPA_reductase"/>
</dbReference>
<sequence>MASSSSIYILGVGSIGCFVAHSLRSLPDKPPITLLLHRESLRREFVSTGQKVGLQVGEDGDVDEQSGFNVEVLGVDSTPTSPIRCLIVTVKASVTVDAIRPVKERLGRDSVICLFQNGLGQVEELNQQLFPDPATRPTYMFGIVRHGVYLKSAFQAVLDGRIGCVSVGFVDADGLATSQPRNRFLVDTLLQSATLNCEELDWTSLFRDQLLKLAANCVLNPLTALLDVRNGLIADMVQVKPLITRLLEEISTVFGRLPEIHHLSNHDPSWFSPASLEAVVMDTIRKTARNSSSMREDIRKGRPTEIEFINGWIIKRGRELGVECVANLSLIELILARSSISDQQATT</sequence>
<dbReference type="InterPro" id="IPR013332">
    <property type="entry name" value="KPR_N"/>
</dbReference>
<dbReference type="InterPro" id="IPR008927">
    <property type="entry name" value="6-PGluconate_DH-like_C_sf"/>
</dbReference>
<name>A0A1S9D880_ASPOZ</name>
<evidence type="ECO:0000256" key="2">
    <source>
        <dbReference type="ARBA" id="ARBA00013014"/>
    </source>
</evidence>
<evidence type="ECO:0000256" key="6">
    <source>
        <dbReference type="RuleBase" id="RU362068"/>
    </source>
</evidence>
<dbReference type="GO" id="GO:0050661">
    <property type="term" value="F:NADP binding"/>
    <property type="evidence" value="ECO:0007669"/>
    <property type="project" value="TreeGrafter"/>
</dbReference>
<evidence type="ECO:0000256" key="4">
    <source>
        <dbReference type="ARBA" id="ARBA00023002"/>
    </source>
</evidence>
<dbReference type="NCBIfam" id="TIGR00745">
    <property type="entry name" value="apbA_panE"/>
    <property type="match status" value="1"/>
</dbReference>
<dbReference type="InterPro" id="IPR013328">
    <property type="entry name" value="6PGD_dom2"/>
</dbReference>
<dbReference type="Gene3D" id="1.10.1040.10">
    <property type="entry name" value="N-(1-d-carboxylethyl)-l-norvaline Dehydrogenase, domain 2"/>
    <property type="match status" value="1"/>
</dbReference>
<dbReference type="InterPro" id="IPR036291">
    <property type="entry name" value="NAD(P)-bd_dom_sf"/>
</dbReference>
<dbReference type="AlphaFoldDB" id="A0A1S9D880"/>
<feature type="domain" description="Ketopantoate reductase C-terminal" evidence="8">
    <location>
        <begin position="207"/>
        <end position="336"/>
    </location>
</feature>
<dbReference type="InterPro" id="IPR050838">
    <property type="entry name" value="Ketopantoate_reductase"/>
</dbReference>
<dbReference type="PANTHER" id="PTHR43765">
    <property type="entry name" value="2-DEHYDROPANTOATE 2-REDUCTASE-RELATED"/>
    <property type="match status" value="1"/>
</dbReference>
<proteinExistence type="inferred from homology"/>
<dbReference type="GO" id="GO:0008677">
    <property type="term" value="F:2-dehydropantoate 2-reductase activity"/>
    <property type="evidence" value="ECO:0007669"/>
    <property type="project" value="UniProtKB-EC"/>
</dbReference>
<dbReference type="Proteomes" id="UP000190312">
    <property type="component" value="Unassembled WGS sequence"/>
</dbReference>
<protein>
    <recommendedName>
        <fullName evidence="2 6">2-dehydropantoate 2-reductase</fullName>
        <ecNumber evidence="2 6">1.1.1.169</ecNumber>
    </recommendedName>
    <alternativeName>
        <fullName evidence="5 6">Ketopantoate reductase</fullName>
    </alternativeName>
</protein>
<dbReference type="EMBL" id="BSYA01000111">
    <property type="protein sequence ID" value="GMG33066.1"/>
    <property type="molecule type" value="Genomic_DNA"/>
</dbReference>
<evidence type="ECO:0000256" key="3">
    <source>
        <dbReference type="ARBA" id="ARBA00022857"/>
    </source>
</evidence>
<dbReference type="SUPFAM" id="SSF51735">
    <property type="entry name" value="NAD(P)-binding Rossmann-fold domains"/>
    <property type="match status" value="1"/>
</dbReference>
<evidence type="ECO:0000256" key="1">
    <source>
        <dbReference type="ARBA" id="ARBA00007870"/>
    </source>
</evidence>
<dbReference type="InterPro" id="IPR003710">
    <property type="entry name" value="ApbA"/>
</dbReference>
<evidence type="ECO:0000256" key="5">
    <source>
        <dbReference type="ARBA" id="ARBA00032024"/>
    </source>
</evidence>
<dbReference type="SUPFAM" id="SSF48179">
    <property type="entry name" value="6-phosphogluconate dehydrogenase C-terminal domain-like"/>
    <property type="match status" value="1"/>
</dbReference>
<dbReference type="Pfam" id="PF02558">
    <property type="entry name" value="ApbA"/>
    <property type="match status" value="1"/>
</dbReference>
<reference evidence="10 11" key="1">
    <citation type="submission" date="2016-10" db="EMBL/GenBank/DDBJ databases">
        <title>Genome sequencing of Aspergillus oryzae BCC7051.</title>
        <authorList>
            <person name="Thammarongtham C."/>
            <person name="Vorapreeda T."/>
            <person name="Nookaew I."/>
            <person name="Srisuk T."/>
            <person name="Land M."/>
            <person name="Jeennor S."/>
            <person name="Laoteng K."/>
        </authorList>
    </citation>
    <scope>NUCLEOTIDE SEQUENCE [LARGE SCALE GENOMIC DNA]</scope>
    <source>
        <strain evidence="10 11">BCC7051</strain>
    </source>
</reference>
<evidence type="ECO:0000259" key="7">
    <source>
        <dbReference type="Pfam" id="PF02558"/>
    </source>
</evidence>
<dbReference type="EMBL" id="MKZY01000010">
    <property type="protein sequence ID" value="OOO05106.1"/>
    <property type="molecule type" value="Genomic_DNA"/>
</dbReference>
<evidence type="ECO:0000313" key="9">
    <source>
        <dbReference type="EMBL" id="GMG33066.1"/>
    </source>
</evidence>
<dbReference type="VEuPathDB" id="FungiDB:AO090138000010"/>
<evidence type="ECO:0000313" key="10">
    <source>
        <dbReference type="EMBL" id="OOO05106.1"/>
    </source>
</evidence>
<comment type="caution">
    <text evidence="10">The sequence shown here is derived from an EMBL/GenBank/DDBJ whole genome shotgun (WGS) entry which is preliminary data.</text>
</comment>
<dbReference type="PANTHER" id="PTHR43765:SF2">
    <property type="entry name" value="2-DEHYDROPANTOATE 2-REDUCTASE"/>
    <property type="match status" value="1"/>
</dbReference>
<dbReference type="GO" id="GO:0005739">
    <property type="term" value="C:mitochondrion"/>
    <property type="evidence" value="ECO:0007669"/>
    <property type="project" value="TreeGrafter"/>
</dbReference>
<dbReference type="Proteomes" id="UP001165205">
    <property type="component" value="Unassembled WGS sequence"/>
</dbReference>
<dbReference type="GO" id="GO:0015940">
    <property type="term" value="P:pantothenate biosynthetic process"/>
    <property type="evidence" value="ECO:0007669"/>
    <property type="project" value="InterPro"/>
</dbReference>